<comment type="caution">
    <text evidence="9">The sequence shown here is derived from an EMBL/GenBank/DDBJ whole genome shotgun (WGS) entry which is preliminary data.</text>
</comment>
<name>A0A9P9YJ61_9MUSC</name>
<reference evidence="9" key="1">
    <citation type="journal article" date="2023" name="Genome Biol. Evol.">
        <title>Long-read-based Genome Assembly of Drosophila gunungcola Reveals Fewer Chemosensory Genes in Flower-breeding Species.</title>
        <authorList>
            <person name="Negi A."/>
            <person name="Liao B.Y."/>
            <person name="Yeh S.D."/>
        </authorList>
    </citation>
    <scope>NUCLEOTIDE SEQUENCE</scope>
    <source>
        <strain evidence="9">Sukarami</strain>
    </source>
</reference>
<comment type="similarity">
    <text evidence="7">Belongs to the DHHC palmitoyltransferase family.</text>
</comment>
<keyword evidence="3 7" id="KW-0812">Transmembrane</keyword>
<evidence type="ECO:0000256" key="3">
    <source>
        <dbReference type="ARBA" id="ARBA00022692"/>
    </source>
</evidence>
<evidence type="ECO:0000256" key="6">
    <source>
        <dbReference type="ARBA" id="ARBA00023315"/>
    </source>
</evidence>
<keyword evidence="10" id="KW-1185">Reference proteome</keyword>
<evidence type="ECO:0000256" key="1">
    <source>
        <dbReference type="ARBA" id="ARBA00004141"/>
    </source>
</evidence>
<feature type="domain" description="Palmitoyltransferase DHHC" evidence="8">
    <location>
        <begin position="115"/>
        <end position="213"/>
    </location>
</feature>
<evidence type="ECO:0000313" key="9">
    <source>
        <dbReference type="EMBL" id="KAI8037604.1"/>
    </source>
</evidence>
<comment type="catalytic activity">
    <reaction evidence="7">
        <text>L-cysteinyl-[protein] + hexadecanoyl-CoA = S-hexadecanoyl-L-cysteinyl-[protein] + CoA</text>
        <dbReference type="Rhea" id="RHEA:36683"/>
        <dbReference type="Rhea" id="RHEA-COMP:10131"/>
        <dbReference type="Rhea" id="RHEA-COMP:11032"/>
        <dbReference type="ChEBI" id="CHEBI:29950"/>
        <dbReference type="ChEBI" id="CHEBI:57287"/>
        <dbReference type="ChEBI" id="CHEBI:57379"/>
        <dbReference type="ChEBI" id="CHEBI:74151"/>
        <dbReference type="EC" id="2.3.1.225"/>
    </reaction>
</comment>
<dbReference type="PANTHER" id="PTHR22883:SF452">
    <property type="entry name" value="PALMITOYLTRANSFERASE"/>
    <property type="match status" value="1"/>
</dbReference>
<accession>A0A9P9YJ61</accession>
<dbReference type="GO" id="GO:0016020">
    <property type="term" value="C:membrane"/>
    <property type="evidence" value="ECO:0007669"/>
    <property type="project" value="UniProtKB-SubCell"/>
</dbReference>
<dbReference type="AlphaFoldDB" id="A0A9P9YJ61"/>
<keyword evidence="6 7" id="KW-0012">Acyltransferase</keyword>
<dbReference type="EC" id="2.3.1.225" evidence="7"/>
<evidence type="ECO:0000313" key="10">
    <source>
        <dbReference type="Proteomes" id="UP001059596"/>
    </source>
</evidence>
<keyword evidence="4 7" id="KW-1133">Transmembrane helix</keyword>
<dbReference type="Proteomes" id="UP001059596">
    <property type="component" value="Unassembled WGS sequence"/>
</dbReference>
<feature type="transmembrane region" description="Helical" evidence="7">
    <location>
        <begin position="69"/>
        <end position="86"/>
    </location>
</feature>
<dbReference type="GO" id="GO:0019706">
    <property type="term" value="F:protein-cysteine S-palmitoyltransferase activity"/>
    <property type="evidence" value="ECO:0007669"/>
    <property type="project" value="UniProtKB-EC"/>
</dbReference>
<feature type="transmembrane region" description="Helical" evidence="7">
    <location>
        <begin position="163"/>
        <end position="185"/>
    </location>
</feature>
<organism evidence="9 10">
    <name type="scientific">Drosophila gunungcola</name>
    <name type="common">fruit fly</name>
    <dbReference type="NCBI Taxonomy" id="103775"/>
    <lineage>
        <taxon>Eukaryota</taxon>
        <taxon>Metazoa</taxon>
        <taxon>Ecdysozoa</taxon>
        <taxon>Arthropoda</taxon>
        <taxon>Hexapoda</taxon>
        <taxon>Insecta</taxon>
        <taxon>Pterygota</taxon>
        <taxon>Neoptera</taxon>
        <taxon>Endopterygota</taxon>
        <taxon>Diptera</taxon>
        <taxon>Brachycera</taxon>
        <taxon>Muscomorpha</taxon>
        <taxon>Ephydroidea</taxon>
        <taxon>Drosophilidae</taxon>
        <taxon>Drosophila</taxon>
        <taxon>Sophophora</taxon>
    </lineage>
</organism>
<evidence type="ECO:0000256" key="2">
    <source>
        <dbReference type="ARBA" id="ARBA00022679"/>
    </source>
</evidence>
<proteinExistence type="inferred from homology"/>
<dbReference type="PANTHER" id="PTHR22883">
    <property type="entry name" value="ZINC FINGER DHHC DOMAIN CONTAINING PROTEIN"/>
    <property type="match status" value="1"/>
</dbReference>
<dbReference type="InterPro" id="IPR039859">
    <property type="entry name" value="PFA4/ZDH16/20/ERF2-like"/>
</dbReference>
<dbReference type="EMBL" id="JAMKOV010000012">
    <property type="protein sequence ID" value="KAI8037604.1"/>
    <property type="molecule type" value="Genomic_DNA"/>
</dbReference>
<keyword evidence="5 7" id="KW-0472">Membrane</keyword>
<dbReference type="GO" id="GO:0006612">
    <property type="term" value="P:protein targeting to membrane"/>
    <property type="evidence" value="ECO:0007669"/>
    <property type="project" value="TreeGrafter"/>
</dbReference>
<evidence type="ECO:0000256" key="5">
    <source>
        <dbReference type="ARBA" id="ARBA00023136"/>
    </source>
</evidence>
<dbReference type="GO" id="GO:0005783">
    <property type="term" value="C:endoplasmic reticulum"/>
    <property type="evidence" value="ECO:0007669"/>
    <property type="project" value="TreeGrafter"/>
</dbReference>
<dbReference type="Pfam" id="PF01529">
    <property type="entry name" value="DHHC"/>
    <property type="match status" value="1"/>
</dbReference>
<protein>
    <recommendedName>
        <fullName evidence="7">Palmitoyltransferase</fullName>
        <ecNumber evidence="7">2.3.1.225</ecNumber>
    </recommendedName>
</protein>
<dbReference type="InterPro" id="IPR001594">
    <property type="entry name" value="Palmitoyltrfase_DHHC"/>
</dbReference>
<comment type="subcellular location">
    <subcellularLocation>
        <location evidence="1">Membrane</location>
        <topology evidence="1">Multi-pass membrane protein</topology>
    </subcellularLocation>
</comment>
<gene>
    <name evidence="9" type="ORF">M5D96_009765</name>
</gene>
<keyword evidence="2 7" id="KW-0808">Transferase</keyword>
<sequence>YFISLSRISAIGRHLFTLDTQIGNHENPQQPTAPPAGGCLVLSDYCSLSAGGVPLRDCGGAARFHEPGGFFHTFTFLMAMFLVFNIKGNMIACMMIDTSVEVKKVEPPPDHLDWRECSECQRLAPPRSWHCKICKACVLKRDHHCLYTGCCIGLRNHRFFMGFIFYLFVGAVYALVYNSIFMWIIHGHIYCNWLTLLKLTCPMLLLVTGSFWSNMYLLFYSLNVLGPGLRGPPPGLPCAHRFERRGFRRSHTRAQAKVQQRSLPKSEKRLWRPHAYSLVISTNSQRSAG</sequence>
<evidence type="ECO:0000259" key="8">
    <source>
        <dbReference type="Pfam" id="PF01529"/>
    </source>
</evidence>
<dbReference type="GO" id="GO:0005794">
    <property type="term" value="C:Golgi apparatus"/>
    <property type="evidence" value="ECO:0007669"/>
    <property type="project" value="TreeGrafter"/>
</dbReference>
<comment type="domain">
    <text evidence="7">The DHHC domain is required for palmitoyltransferase activity.</text>
</comment>
<evidence type="ECO:0000256" key="7">
    <source>
        <dbReference type="RuleBase" id="RU079119"/>
    </source>
</evidence>
<dbReference type="PROSITE" id="PS50216">
    <property type="entry name" value="DHHC"/>
    <property type="match status" value="1"/>
</dbReference>
<evidence type="ECO:0000256" key="4">
    <source>
        <dbReference type="ARBA" id="ARBA00022989"/>
    </source>
</evidence>
<feature type="non-terminal residue" evidence="9">
    <location>
        <position position="289"/>
    </location>
</feature>
<feature type="transmembrane region" description="Helical" evidence="7">
    <location>
        <begin position="197"/>
        <end position="220"/>
    </location>
</feature>